<dbReference type="SUPFAM" id="SSF55073">
    <property type="entry name" value="Nucleotide cyclase"/>
    <property type="match status" value="1"/>
</dbReference>
<dbReference type="OrthoDB" id="9047525at2"/>
<dbReference type="InterPro" id="IPR012292">
    <property type="entry name" value="Globin/Proto"/>
</dbReference>
<proteinExistence type="predicted"/>
<keyword evidence="1" id="KW-1133">Transmembrane helix</keyword>
<dbReference type="InterPro" id="IPR029016">
    <property type="entry name" value="GAF-like_dom_sf"/>
</dbReference>
<dbReference type="InterPro" id="IPR035919">
    <property type="entry name" value="EAL_sf"/>
</dbReference>
<dbReference type="SUPFAM" id="SSF55781">
    <property type="entry name" value="GAF domain-like"/>
    <property type="match status" value="2"/>
</dbReference>
<accession>A0A3N4V9P0</accession>
<sequence length="1459" mass="158315">MLLSRPADVDPTSRRLLRVVLAANLAFAAGLLAHLAWSFQAHWRSHQGQLRSETVFLADAMDQRWAALRSACDMAIRRLPRRADGQLDLDAARGWLPLIGQQLPWARLELLHDIGGPPSSTASGLVLLPTAVEGPVPEAWQTPVLCPLPQAAGVAVVFQVPLHAILRQLARAGDDGTGVPPIMGVVRADGHVLARVPAPPNAAVLYARPAQGILARTLVAQPQTEGGVIRGWVESANAEFVIAWRRVADGSVAVFVSQPVRQILLTWLPDLATKLAIWLLLIGVQVMAWRQFQQIQNRQRALLRLRTALAQLSQQSAQASDADRLFQQACALAVQDAGFAAAAVLRLEAESGRAQVLAADGPLPGAGVQVTVADWVRSGGGPGALAFAAPGAPPLVVPAAPAAASAAALHWAAVDIDGTEEPGLVLLLGQSAPYTPEAHDELPRFGRELHRGLQRLRLLADERSAHERLERSHELLRVILAEIDTLIGARSEAEVLQSACTRLLETGLFVAAWVAQPEASGALRFITAAGDAASTEAALEPLRLGTTAALAQAWETQKLVRAATTDTVLLEPWLPYGVPGWQMEALVLPLRRAGAPWALMGLVALNGEDVDTAMLPMLERVAELIARALDELDLKHALESERTRQAHLARHDALTGLPNRLALEQELPLALARARRHETLAVVGLMDLDDFKPVNDQWGHAAGDVLLQQLAQRLRAAVRETDFVARLGGDEFVVVFEDVQRDEDIEPLLTRLHGVVEAPFVLDGSITVSVGMSLGFTVYPDDEVEAHELMRHADTALYASKAHKADRTRWWVRWHSGTEAERDGEAQADADVGNAYGPAAQRVLAPLGDEFERWAPELADVLIAHAQSIAALAPLFDGLGPTSRAQHRALLATHIGLVLRPDLLEAEHRQAAERFGAGHTLASVPIRAHLGQIFALEEAIAERVSGCPLRGSERRRIVDIIHRRLAVELEAQSDGAHELQSRYLATLDILEDRLAASLHWADAVRATLATLMELPGMRAGVLYKPDATGAFVPEFTAGTFDDYVRAWQALGRAGVSLQPDSPFGRSPHPRCWHSEHIETNASYDTDPRMAVWRDAAHSVGIYSSAAVPVKDNHGHMLAVLGVYGALPAMFESPWMQRFLRSVALVLERAAARRASTGPQVLSADERRRLRARLVDGGLEMHAQPILDFQSGTVRGVEMLARLRTEQGELLAPGQFLPWFGTSELTRLFTLGLEQTLHWLQLWRRETGADLYASLNLPLEVLLQPDCARWVQAALERSGIEPHRLHLELLETSDFDDEARRDAAVESLAALGVHLVLDDLGSGYSSLLRLRSLPFDIVKIDQGLIHEAQADPVRMVRFIGALVELAHALGKSAVVEGLETADLIAMSAALGADAGQGYAIARPMPASKLAAWIEQWGATVFHTSTADATNPIVAHSRAWSRQRHARAEGTDVASLFMEAN</sequence>
<feature type="domain" description="EAL" evidence="2">
    <location>
        <begin position="1162"/>
        <end position="1416"/>
    </location>
</feature>
<dbReference type="InterPro" id="IPR001633">
    <property type="entry name" value="EAL_dom"/>
</dbReference>
<dbReference type="Gene3D" id="1.10.490.10">
    <property type="entry name" value="Globins"/>
    <property type="match status" value="1"/>
</dbReference>
<name>A0A3N4V9P0_9BURK</name>
<dbReference type="RefSeq" id="WP_124221220.1">
    <property type="nucleotide sequence ID" value="NZ_RKQL01000002.1"/>
</dbReference>
<gene>
    <name evidence="4" type="ORF">EDC62_1012</name>
</gene>
<comment type="caution">
    <text evidence="4">The sequence shown here is derived from an EMBL/GenBank/DDBJ whole genome shotgun (WGS) entry which is preliminary data.</text>
</comment>
<feature type="transmembrane region" description="Helical" evidence="1">
    <location>
        <begin position="16"/>
        <end position="37"/>
    </location>
</feature>
<dbReference type="PANTHER" id="PTHR33121">
    <property type="entry name" value="CYCLIC DI-GMP PHOSPHODIESTERASE PDEF"/>
    <property type="match status" value="1"/>
</dbReference>
<dbReference type="Gene3D" id="3.20.20.450">
    <property type="entry name" value="EAL domain"/>
    <property type="match status" value="1"/>
</dbReference>
<reference evidence="4 5" key="1">
    <citation type="submission" date="2018-11" db="EMBL/GenBank/DDBJ databases">
        <title>Genomic Encyclopedia of Type Strains, Phase IV (KMG-IV): sequencing the most valuable type-strain genomes for metagenomic binning, comparative biology and taxonomic classification.</title>
        <authorList>
            <person name="Goeker M."/>
        </authorList>
    </citation>
    <scope>NUCLEOTIDE SEQUENCE [LARGE SCALE GENOMIC DNA]</scope>
    <source>
        <strain evidence="4 5">DSM 101684</strain>
    </source>
</reference>
<dbReference type="InterPro" id="IPR029787">
    <property type="entry name" value="Nucleotide_cyclase"/>
</dbReference>
<dbReference type="EMBL" id="RKQL01000002">
    <property type="protein sequence ID" value="RPE70530.1"/>
    <property type="molecule type" value="Genomic_DNA"/>
</dbReference>
<dbReference type="Pfam" id="PF13185">
    <property type="entry name" value="GAF_2"/>
    <property type="match status" value="2"/>
</dbReference>
<evidence type="ECO:0000313" key="5">
    <source>
        <dbReference type="Proteomes" id="UP000272193"/>
    </source>
</evidence>
<dbReference type="CDD" id="cd01949">
    <property type="entry name" value="GGDEF"/>
    <property type="match status" value="1"/>
</dbReference>
<dbReference type="NCBIfam" id="TIGR00254">
    <property type="entry name" value="GGDEF"/>
    <property type="match status" value="1"/>
</dbReference>
<dbReference type="CDD" id="cd01948">
    <property type="entry name" value="EAL"/>
    <property type="match status" value="1"/>
</dbReference>
<dbReference type="PROSITE" id="PS50887">
    <property type="entry name" value="GGDEF"/>
    <property type="match status" value="1"/>
</dbReference>
<dbReference type="SMART" id="SM00267">
    <property type="entry name" value="GGDEF"/>
    <property type="match status" value="1"/>
</dbReference>
<dbReference type="Gene3D" id="3.30.70.270">
    <property type="match status" value="1"/>
</dbReference>
<evidence type="ECO:0000259" key="2">
    <source>
        <dbReference type="PROSITE" id="PS50883"/>
    </source>
</evidence>
<dbReference type="GO" id="GO:0019825">
    <property type="term" value="F:oxygen binding"/>
    <property type="evidence" value="ECO:0007669"/>
    <property type="project" value="InterPro"/>
</dbReference>
<dbReference type="Pfam" id="PF00990">
    <property type="entry name" value="GGDEF"/>
    <property type="match status" value="1"/>
</dbReference>
<dbReference type="Gene3D" id="3.30.450.40">
    <property type="match status" value="1"/>
</dbReference>
<dbReference type="PANTHER" id="PTHR33121:SF70">
    <property type="entry name" value="SIGNALING PROTEIN YKOW"/>
    <property type="match status" value="1"/>
</dbReference>
<protein>
    <submittedName>
        <fullName evidence="4">Diguanylate cyclase (GGDEF)-like protein</fullName>
    </submittedName>
</protein>
<dbReference type="PROSITE" id="PS50883">
    <property type="entry name" value="EAL"/>
    <property type="match status" value="1"/>
</dbReference>
<keyword evidence="1" id="KW-0812">Transmembrane</keyword>
<dbReference type="SUPFAM" id="SSF141868">
    <property type="entry name" value="EAL domain-like"/>
    <property type="match status" value="1"/>
</dbReference>
<dbReference type="GO" id="GO:0020037">
    <property type="term" value="F:heme binding"/>
    <property type="evidence" value="ECO:0007669"/>
    <property type="project" value="InterPro"/>
</dbReference>
<dbReference type="InterPro" id="IPR003018">
    <property type="entry name" value="GAF"/>
</dbReference>
<dbReference type="SMART" id="SM00052">
    <property type="entry name" value="EAL"/>
    <property type="match status" value="1"/>
</dbReference>
<dbReference type="InterPro" id="IPR043128">
    <property type="entry name" value="Rev_trsase/Diguanyl_cyclase"/>
</dbReference>
<evidence type="ECO:0000256" key="1">
    <source>
        <dbReference type="SAM" id="Phobius"/>
    </source>
</evidence>
<dbReference type="InterPro" id="IPR050706">
    <property type="entry name" value="Cyclic-di-GMP_PDE-like"/>
</dbReference>
<evidence type="ECO:0000259" key="3">
    <source>
        <dbReference type="PROSITE" id="PS50887"/>
    </source>
</evidence>
<dbReference type="Proteomes" id="UP000272193">
    <property type="component" value="Unassembled WGS sequence"/>
</dbReference>
<keyword evidence="1" id="KW-0472">Membrane</keyword>
<keyword evidence="5" id="KW-1185">Reference proteome</keyword>
<organism evidence="4 5">
    <name type="scientific">Tibeticola sediminis</name>
    <dbReference type="NCBI Taxonomy" id="1917811"/>
    <lineage>
        <taxon>Bacteria</taxon>
        <taxon>Pseudomonadati</taxon>
        <taxon>Pseudomonadota</taxon>
        <taxon>Betaproteobacteria</taxon>
        <taxon>Burkholderiales</taxon>
        <taxon>Comamonadaceae</taxon>
        <taxon>Tibeticola</taxon>
    </lineage>
</organism>
<feature type="domain" description="GGDEF" evidence="3">
    <location>
        <begin position="679"/>
        <end position="813"/>
    </location>
</feature>
<dbReference type="GO" id="GO:0071111">
    <property type="term" value="F:cyclic-guanylate-specific phosphodiesterase activity"/>
    <property type="evidence" value="ECO:0007669"/>
    <property type="project" value="InterPro"/>
</dbReference>
<dbReference type="InterPro" id="IPR000160">
    <property type="entry name" value="GGDEF_dom"/>
</dbReference>
<evidence type="ECO:0000313" key="4">
    <source>
        <dbReference type="EMBL" id="RPE70530.1"/>
    </source>
</evidence>
<dbReference type="Pfam" id="PF00563">
    <property type="entry name" value="EAL"/>
    <property type="match status" value="1"/>
</dbReference>